<dbReference type="GO" id="GO:0003824">
    <property type="term" value="F:catalytic activity"/>
    <property type="evidence" value="ECO:0007669"/>
    <property type="project" value="InterPro"/>
</dbReference>
<dbReference type="AlphaFoldDB" id="A0A6I1TW22"/>
<dbReference type="PANTHER" id="PTHR11228">
    <property type="entry name" value="RADICAL SAM DOMAIN PROTEIN"/>
    <property type="match status" value="1"/>
</dbReference>
<keyword evidence="3" id="KW-0408">Iron</keyword>
<evidence type="ECO:0000259" key="5">
    <source>
        <dbReference type="PROSITE" id="PS51918"/>
    </source>
</evidence>
<evidence type="ECO:0000313" key="6">
    <source>
        <dbReference type="EMBL" id="MQQ29941.1"/>
    </source>
</evidence>
<keyword evidence="1" id="KW-0949">S-adenosyl-L-methionine</keyword>
<organism evidence="6 7">
    <name type="scientific">Streptococcus mitis</name>
    <dbReference type="NCBI Taxonomy" id="28037"/>
    <lineage>
        <taxon>Bacteria</taxon>
        <taxon>Bacillati</taxon>
        <taxon>Bacillota</taxon>
        <taxon>Bacilli</taxon>
        <taxon>Lactobacillales</taxon>
        <taxon>Streptococcaceae</taxon>
        <taxon>Streptococcus</taxon>
        <taxon>Streptococcus mitis group</taxon>
    </lineage>
</organism>
<sequence length="326" mass="37750">MSVLEFIKPRKDSVYAPLNSIRVKLTDNCNWNCWWCHNEGTGSREQRLIKNIDFFNDKFFNDFIDLTDSLNITEVHLTGGEPSLHPDIDLIIKKLKEYNFVVKMTSIGGKKEVFDKIISSGIDGINFSLHAVDTVEMYNTQVNHSNRWVEQNHRKLKELIEYVSRKGVPVKINTVVASSEDFCRAYEVMKWASSRNIAIRILNEVESNEKSISAIRNFFDSLNGIEISRKYIKGSSSGTIFYNVPNIGEVGFKILIPNYLHDMCKCCRIREKGRCGEYFYGIRLENLLGNYNIRLCVHKTSTETYYRLSEFKETSAFEELRGKINE</sequence>
<dbReference type="InterPro" id="IPR058240">
    <property type="entry name" value="rSAM_sf"/>
</dbReference>
<evidence type="ECO:0000313" key="7">
    <source>
        <dbReference type="Proteomes" id="UP000438885"/>
    </source>
</evidence>
<dbReference type="Pfam" id="PF04055">
    <property type="entry name" value="Radical_SAM"/>
    <property type="match status" value="1"/>
</dbReference>
<dbReference type="SFLD" id="SFLDG01067">
    <property type="entry name" value="SPASM/twitch_domain_containing"/>
    <property type="match status" value="1"/>
</dbReference>
<dbReference type="CDD" id="cd01335">
    <property type="entry name" value="Radical_SAM"/>
    <property type="match status" value="1"/>
</dbReference>
<feature type="domain" description="Radical SAM core" evidence="5">
    <location>
        <begin position="15"/>
        <end position="235"/>
    </location>
</feature>
<dbReference type="PANTHER" id="PTHR11228:SF34">
    <property type="entry name" value="TUNGSTEN-CONTAINING ALDEHYDE FERREDOXIN OXIDOREDUCTASE COFACTOR MODIFYING PROTEIN"/>
    <property type="match status" value="1"/>
</dbReference>
<evidence type="ECO:0000256" key="3">
    <source>
        <dbReference type="ARBA" id="ARBA00023004"/>
    </source>
</evidence>
<dbReference type="GO" id="GO:0051536">
    <property type="term" value="F:iron-sulfur cluster binding"/>
    <property type="evidence" value="ECO:0007669"/>
    <property type="project" value="UniProtKB-KW"/>
</dbReference>
<accession>A0A6I1TW22</accession>
<dbReference type="RefSeq" id="WP_153223871.1">
    <property type="nucleotide sequence ID" value="NZ_WIJP01000008.1"/>
</dbReference>
<proteinExistence type="predicted"/>
<dbReference type="Proteomes" id="UP000438885">
    <property type="component" value="Unassembled WGS sequence"/>
</dbReference>
<dbReference type="PROSITE" id="PS51918">
    <property type="entry name" value="RADICAL_SAM"/>
    <property type="match status" value="1"/>
</dbReference>
<keyword evidence="4" id="KW-0411">Iron-sulfur</keyword>
<keyword evidence="2" id="KW-0479">Metal-binding</keyword>
<evidence type="ECO:0000256" key="1">
    <source>
        <dbReference type="ARBA" id="ARBA00022691"/>
    </source>
</evidence>
<dbReference type="Gene3D" id="3.20.20.70">
    <property type="entry name" value="Aldolase class I"/>
    <property type="match status" value="1"/>
</dbReference>
<dbReference type="InterPro" id="IPR050377">
    <property type="entry name" value="Radical_SAM_PqqE_MftC-like"/>
</dbReference>
<dbReference type="SUPFAM" id="SSF102114">
    <property type="entry name" value="Radical SAM enzymes"/>
    <property type="match status" value="1"/>
</dbReference>
<dbReference type="EMBL" id="WIJP01000008">
    <property type="protein sequence ID" value="MQQ29941.1"/>
    <property type="molecule type" value="Genomic_DNA"/>
</dbReference>
<evidence type="ECO:0000256" key="2">
    <source>
        <dbReference type="ARBA" id="ARBA00022723"/>
    </source>
</evidence>
<comment type="caution">
    <text evidence="6">The sequence shown here is derived from an EMBL/GenBank/DDBJ whole genome shotgun (WGS) entry which is preliminary data.</text>
</comment>
<dbReference type="InterPro" id="IPR007197">
    <property type="entry name" value="rSAM"/>
</dbReference>
<protein>
    <submittedName>
        <fullName evidence="6">Radical SAM protein</fullName>
    </submittedName>
</protein>
<dbReference type="InterPro" id="IPR013785">
    <property type="entry name" value="Aldolase_TIM"/>
</dbReference>
<evidence type="ECO:0000256" key="4">
    <source>
        <dbReference type="ARBA" id="ARBA00023014"/>
    </source>
</evidence>
<dbReference type="SFLD" id="SFLDS00029">
    <property type="entry name" value="Radical_SAM"/>
    <property type="match status" value="1"/>
</dbReference>
<name>A0A6I1TW22_STRMT</name>
<reference evidence="6 7" key="1">
    <citation type="submission" date="2019-10" db="EMBL/GenBank/DDBJ databases">
        <title>Streptococcus mitis of the oral and urogenital tracts.</title>
        <authorList>
            <person name="Price T."/>
            <person name="Mores C.R."/>
            <person name="Putonti C."/>
            <person name="Wolfe A.J."/>
        </authorList>
    </citation>
    <scope>NUCLEOTIDE SEQUENCE [LARGE SCALE GENOMIC DNA]</scope>
    <source>
        <strain evidence="6 7">SM10</strain>
    </source>
</reference>
<dbReference type="GO" id="GO:0046872">
    <property type="term" value="F:metal ion binding"/>
    <property type="evidence" value="ECO:0007669"/>
    <property type="project" value="UniProtKB-KW"/>
</dbReference>
<gene>
    <name evidence="6" type="ORF">GEZ84_06070</name>
</gene>